<keyword evidence="3" id="KW-1185">Reference proteome</keyword>
<dbReference type="PROSITE" id="PS50995">
    <property type="entry name" value="HTH_MARR_2"/>
    <property type="match status" value="1"/>
</dbReference>
<dbReference type="GO" id="GO:0006950">
    <property type="term" value="P:response to stress"/>
    <property type="evidence" value="ECO:0007669"/>
    <property type="project" value="TreeGrafter"/>
</dbReference>
<dbReference type="InterPro" id="IPR036388">
    <property type="entry name" value="WH-like_DNA-bd_sf"/>
</dbReference>
<feature type="domain" description="HTH marR-type" evidence="1">
    <location>
        <begin position="10"/>
        <end position="143"/>
    </location>
</feature>
<dbReference type="Gene3D" id="1.10.10.10">
    <property type="entry name" value="Winged helix-like DNA-binding domain superfamily/Winged helix DNA-binding domain"/>
    <property type="match status" value="1"/>
</dbReference>
<dbReference type="Pfam" id="PF12802">
    <property type="entry name" value="MarR_2"/>
    <property type="match status" value="1"/>
</dbReference>
<dbReference type="EMBL" id="JAAONZ010000005">
    <property type="protein sequence ID" value="NHO65792.1"/>
    <property type="molecule type" value="Genomic_DNA"/>
</dbReference>
<protein>
    <submittedName>
        <fullName evidence="2">MarR family transcriptional regulator</fullName>
    </submittedName>
</protein>
<evidence type="ECO:0000259" key="1">
    <source>
        <dbReference type="PROSITE" id="PS50995"/>
    </source>
</evidence>
<dbReference type="InterPro" id="IPR039422">
    <property type="entry name" value="MarR/SlyA-like"/>
</dbReference>
<dbReference type="SMART" id="SM00347">
    <property type="entry name" value="HTH_MARR"/>
    <property type="match status" value="1"/>
</dbReference>
<dbReference type="GO" id="GO:0003700">
    <property type="term" value="F:DNA-binding transcription factor activity"/>
    <property type="evidence" value="ECO:0007669"/>
    <property type="project" value="InterPro"/>
</dbReference>
<dbReference type="InterPro" id="IPR000835">
    <property type="entry name" value="HTH_MarR-typ"/>
</dbReference>
<comment type="caution">
    <text evidence="2">The sequence shown here is derived from an EMBL/GenBank/DDBJ whole genome shotgun (WGS) entry which is preliminary data.</text>
</comment>
<reference evidence="2" key="1">
    <citation type="submission" date="2020-03" db="EMBL/GenBank/DDBJ databases">
        <authorList>
            <person name="Guo F."/>
        </authorList>
    </citation>
    <scope>NUCLEOTIDE SEQUENCE</scope>
    <source>
        <strain evidence="2">JCM 30134</strain>
    </source>
</reference>
<dbReference type="SUPFAM" id="SSF46785">
    <property type="entry name" value="Winged helix' DNA-binding domain"/>
    <property type="match status" value="1"/>
</dbReference>
<dbReference type="InterPro" id="IPR036390">
    <property type="entry name" value="WH_DNA-bd_sf"/>
</dbReference>
<name>A0A9E5JZV8_9GAMM</name>
<dbReference type="RefSeq" id="WP_167185355.1">
    <property type="nucleotide sequence ID" value="NZ_JAAONZ010000005.1"/>
</dbReference>
<gene>
    <name evidence="2" type="ORF">G8770_09585</name>
</gene>
<dbReference type="AlphaFoldDB" id="A0A9E5JZV8"/>
<evidence type="ECO:0000313" key="3">
    <source>
        <dbReference type="Proteomes" id="UP000787472"/>
    </source>
</evidence>
<sequence>MSKPEAIDFANYVPAVLTWVANKLSGGASTLYLKHFGVGIEVWRCLALLVQGNPISAQYVSSTIGLDKAAVSRCFKRMHADGYITFRDDENDKRLKLAVITAKGRKLHDRILGLALEREAALLSGFSTSEVKTLLKLLHRMHKNLPKVEDVSHSFIGNK</sequence>
<dbReference type="PANTHER" id="PTHR33164">
    <property type="entry name" value="TRANSCRIPTIONAL REGULATOR, MARR FAMILY"/>
    <property type="match status" value="1"/>
</dbReference>
<dbReference type="PRINTS" id="PR00598">
    <property type="entry name" value="HTHMARR"/>
</dbReference>
<evidence type="ECO:0000313" key="2">
    <source>
        <dbReference type="EMBL" id="NHO65792.1"/>
    </source>
</evidence>
<proteinExistence type="predicted"/>
<dbReference type="Proteomes" id="UP000787472">
    <property type="component" value="Unassembled WGS sequence"/>
</dbReference>
<organism evidence="2 3">
    <name type="scientific">Pseudomaricurvus hydrocarbonicus</name>
    <dbReference type="NCBI Taxonomy" id="1470433"/>
    <lineage>
        <taxon>Bacteria</taxon>
        <taxon>Pseudomonadati</taxon>
        <taxon>Pseudomonadota</taxon>
        <taxon>Gammaproteobacteria</taxon>
        <taxon>Cellvibrionales</taxon>
        <taxon>Cellvibrionaceae</taxon>
        <taxon>Pseudomaricurvus</taxon>
    </lineage>
</organism>
<accession>A0A9E5JZV8</accession>
<dbReference type="PANTHER" id="PTHR33164:SF43">
    <property type="entry name" value="HTH-TYPE TRANSCRIPTIONAL REPRESSOR YETL"/>
    <property type="match status" value="1"/>
</dbReference>